<gene>
    <name evidence="4" type="ORF">Dxin01_02697</name>
</gene>
<comment type="caution">
    <text evidence="4">The sequence shown here is derived from an EMBL/GenBank/DDBJ whole genome shotgun (WGS) entry which is preliminary data.</text>
</comment>
<name>A0ABP9VCI2_9DEIO</name>
<reference evidence="4 5" key="1">
    <citation type="submission" date="2024-02" db="EMBL/GenBank/DDBJ databases">
        <title>Deinococcus xinjiangensis NBRC 107630.</title>
        <authorList>
            <person name="Ichikawa N."/>
            <person name="Katano-Makiyama Y."/>
            <person name="Hidaka K."/>
        </authorList>
    </citation>
    <scope>NUCLEOTIDE SEQUENCE [LARGE SCALE GENOMIC DNA]</scope>
    <source>
        <strain evidence="4 5">NBRC 107630</strain>
    </source>
</reference>
<dbReference type="Gene3D" id="1.10.357.40">
    <property type="entry name" value="YbiA-like"/>
    <property type="match status" value="1"/>
</dbReference>
<evidence type="ECO:0000313" key="5">
    <source>
        <dbReference type="Proteomes" id="UP001458946"/>
    </source>
</evidence>
<sequence length="199" mass="22275">MDALLGRNVEMLRYSSAVIPFHSAKEKESGGTYHCLTEAEKRGIPAIGQAFQQWEAYQRGEWPVIHHVSGTPLSNFQSSPIRVSGVSYPTLEHAYQDSKTLIPAEREQIAQASSPAEAKKLGRDVTLREGWNEMRLTVMEGLLRAKFRDPAYRAALLATGDALIIEGNHWNDTFFGVCRGLGENHLGRLLMQLRNELRA</sequence>
<accession>A0ABP9VCI2</accession>
<dbReference type="Pfam" id="PF08719">
    <property type="entry name" value="NADAR"/>
    <property type="match status" value="1"/>
</dbReference>
<evidence type="ECO:0000256" key="2">
    <source>
        <dbReference type="ARBA" id="ARBA00000751"/>
    </source>
</evidence>
<organism evidence="4 5">
    <name type="scientific">Deinococcus xinjiangensis</name>
    <dbReference type="NCBI Taxonomy" id="457454"/>
    <lineage>
        <taxon>Bacteria</taxon>
        <taxon>Thermotogati</taxon>
        <taxon>Deinococcota</taxon>
        <taxon>Deinococci</taxon>
        <taxon>Deinococcales</taxon>
        <taxon>Deinococcaceae</taxon>
        <taxon>Deinococcus</taxon>
    </lineage>
</organism>
<comment type="catalytic activity">
    <reaction evidence="1">
        <text>5-amino-6-(5-phospho-D-ribosylamino)uracil + H2O = 5,6-diaminouracil + D-ribose 5-phosphate</text>
        <dbReference type="Rhea" id="RHEA:55020"/>
        <dbReference type="ChEBI" id="CHEBI:15377"/>
        <dbReference type="ChEBI" id="CHEBI:46252"/>
        <dbReference type="ChEBI" id="CHEBI:58453"/>
        <dbReference type="ChEBI" id="CHEBI:78346"/>
    </reaction>
</comment>
<feature type="domain" description="NADAR" evidence="3">
    <location>
        <begin position="71"/>
        <end position="198"/>
    </location>
</feature>
<dbReference type="CDD" id="cd15457">
    <property type="entry name" value="NADAR"/>
    <property type="match status" value="1"/>
</dbReference>
<dbReference type="EMBL" id="BAABRN010000033">
    <property type="protein sequence ID" value="GAA5502950.1"/>
    <property type="molecule type" value="Genomic_DNA"/>
</dbReference>
<dbReference type="RefSeq" id="WP_353542922.1">
    <property type="nucleotide sequence ID" value="NZ_BAABRN010000033.1"/>
</dbReference>
<dbReference type="InterPro" id="IPR012816">
    <property type="entry name" value="NADAR"/>
</dbReference>
<evidence type="ECO:0000256" key="1">
    <source>
        <dbReference type="ARBA" id="ARBA00000022"/>
    </source>
</evidence>
<evidence type="ECO:0000313" key="4">
    <source>
        <dbReference type="EMBL" id="GAA5502950.1"/>
    </source>
</evidence>
<dbReference type="Proteomes" id="UP001458946">
    <property type="component" value="Unassembled WGS sequence"/>
</dbReference>
<proteinExistence type="predicted"/>
<evidence type="ECO:0000259" key="3">
    <source>
        <dbReference type="Pfam" id="PF08719"/>
    </source>
</evidence>
<dbReference type="SUPFAM" id="SSF143990">
    <property type="entry name" value="YbiA-like"/>
    <property type="match status" value="1"/>
</dbReference>
<dbReference type="InterPro" id="IPR037238">
    <property type="entry name" value="YbiA-like_sf"/>
</dbReference>
<comment type="catalytic activity">
    <reaction evidence="2">
        <text>2,5-diamino-6-hydroxy-4-(5-phosphoribosylamino)-pyrimidine + H2O = 2,5,6-triamino-4-hydroxypyrimidine + D-ribose 5-phosphate</text>
        <dbReference type="Rhea" id="RHEA:23436"/>
        <dbReference type="ChEBI" id="CHEBI:15377"/>
        <dbReference type="ChEBI" id="CHEBI:58614"/>
        <dbReference type="ChEBI" id="CHEBI:78346"/>
        <dbReference type="ChEBI" id="CHEBI:137796"/>
    </reaction>
</comment>
<keyword evidence="5" id="KW-1185">Reference proteome</keyword>
<protein>
    <recommendedName>
        <fullName evidence="3">NADAR domain-containing protein</fullName>
    </recommendedName>
</protein>